<feature type="transmembrane region" description="Helical" evidence="3">
    <location>
        <begin position="50"/>
        <end position="70"/>
    </location>
</feature>
<dbReference type="Proteomes" id="UP000316887">
    <property type="component" value="Unassembled WGS sequence"/>
</dbReference>
<keyword evidence="3" id="KW-0812">Transmembrane</keyword>
<feature type="transmembrane region" description="Helical" evidence="3">
    <location>
        <begin position="199"/>
        <end position="216"/>
    </location>
</feature>
<sequence>MKNINITIYNENKKKHKMHEFLHGFRIQLRVIGALILRELHTRYGRENVGYLWIILEPMLFATGIGILHAGAGTSEFAMTDIKPVPFAIVGYGTYIIFRNIVNRSGGTIEANAPLLYHRMVSLFDMLFARTILEAVGIMCSVDILIFLSYCLGIGNLPARPIYVILGQLYMTWVSFAVSAIVCAGTYENATAERLVHPMTYFAIPISAMFFMLEWVPNPYRTWLEWVPMAQCTEIVRYGQFEAASNHYFSFGYLSLVCSILTLIGLLYLRIVRHHITLN</sequence>
<dbReference type="AlphaFoldDB" id="A0A542W222"/>
<proteinExistence type="inferred from homology"/>
<dbReference type="GO" id="GO:0015920">
    <property type="term" value="P:lipopolysaccharide transport"/>
    <property type="evidence" value="ECO:0007669"/>
    <property type="project" value="TreeGrafter"/>
</dbReference>
<evidence type="ECO:0000256" key="1">
    <source>
        <dbReference type="ARBA" id="ARBA00007783"/>
    </source>
</evidence>
<accession>A0A542W222</accession>
<evidence type="ECO:0000256" key="2">
    <source>
        <dbReference type="ARBA" id="ARBA00022448"/>
    </source>
</evidence>
<feature type="transmembrane region" description="Helical" evidence="3">
    <location>
        <begin position="162"/>
        <end position="187"/>
    </location>
</feature>
<evidence type="ECO:0000313" key="4">
    <source>
        <dbReference type="EMBL" id="TQL17603.1"/>
    </source>
</evidence>
<feature type="transmembrane region" description="Helical" evidence="3">
    <location>
        <begin position="127"/>
        <end position="150"/>
    </location>
</feature>
<name>A0A542W222_ZYMMB</name>
<comment type="similarity">
    <text evidence="1">Belongs to the ABC-2 integral membrane protein family.</text>
</comment>
<dbReference type="PANTHER" id="PTHR30413">
    <property type="entry name" value="INNER MEMBRANE TRANSPORT PERMEASE"/>
    <property type="match status" value="1"/>
</dbReference>
<dbReference type="EMBL" id="VFOF01000001">
    <property type="protein sequence ID" value="TQL17603.1"/>
    <property type="molecule type" value="Genomic_DNA"/>
</dbReference>
<dbReference type="PRINTS" id="PR00164">
    <property type="entry name" value="ABC2TRNSPORT"/>
</dbReference>
<keyword evidence="3" id="KW-0472">Membrane</keyword>
<reference evidence="4 5" key="1">
    <citation type="submission" date="2019-06" db="EMBL/GenBank/DDBJ databases">
        <title>Genome sequencing of Zymomonas mobilis strains for genetic engineering and biofuel applications.</title>
        <authorList>
            <person name="Teravest M."/>
        </authorList>
    </citation>
    <scope>NUCLEOTIDE SEQUENCE [LARGE SCALE GENOMIC DNA]</scope>
    <source>
        <strain evidence="4 5">AN0101</strain>
    </source>
</reference>
<evidence type="ECO:0000313" key="5">
    <source>
        <dbReference type="Proteomes" id="UP000316887"/>
    </source>
</evidence>
<dbReference type="RefSeq" id="WP_409373536.1">
    <property type="nucleotide sequence ID" value="NZ_VFOF01000001.1"/>
</dbReference>
<keyword evidence="2" id="KW-0813">Transport</keyword>
<dbReference type="PANTHER" id="PTHR30413:SF10">
    <property type="entry name" value="CAPSULE POLYSACCHARIDE EXPORT INNER-MEMBRANE PROTEIN CTRC"/>
    <property type="match status" value="1"/>
</dbReference>
<organism evidence="4 5">
    <name type="scientific">Zymomonas mobilis</name>
    <dbReference type="NCBI Taxonomy" id="542"/>
    <lineage>
        <taxon>Bacteria</taxon>
        <taxon>Pseudomonadati</taxon>
        <taxon>Pseudomonadota</taxon>
        <taxon>Alphaproteobacteria</taxon>
        <taxon>Sphingomonadales</taxon>
        <taxon>Zymomonadaceae</taxon>
        <taxon>Zymomonas</taxon>
    </lineage>
</organism>
<evidence type="ECO:0000256" key="3">
    <source>
        <dbReference type="SAM" id="Phobius"/>
    </source>
</evidence>
<comment type="caution">
    <text evidence="4">The sequence shown here is derived from an EMBL/GenBank/DDBJ whole genome shotgun (WGS) entry which is preliminary data.</text>
</comment>
<dbReference type="GO" id="GO:0140359">
    <property type="term" value="F:ABC-type transporter activity"/>
    <property type="evidence" value="ECO:0007669"/>
    <property type="project" value="InterPro"/>
</dbReference>
<protein>
    <submittedName>
        <fullName evidence="4">Capsular polysaccharide transport system permease protein</fullName>
    </submittedName>
</protein>
<dbReference type="GO" id="GO:0043190">
    <property type="term" value="C:ATP-binding cassette (ABC) transporter complex"/>
    <property type="evidence" value="ECO:0007669"/>
    <property type="project" value="InterPro"/>
</dbReference>
<gene>
    <name evidence="4" type="ORF">FBY58_1200</name>
</gene>
<feature type="transmembrane region" description="Helical" evidence="3">
    <location>
        <begin position="248"/>
        <end position="269"/>
    </location>
</feature>
<dbReference type="InterPro" id="IPR000412">
    <property type="entry name" value="ABC_2_transport"/>
</dbReference>
<keyword evidence="3" id="KW-1133">Transmembrane helix</keyword>